<dbReference type="RefSeq" id="WP_154266833.1">
    <property type="nucleotide sequence ID" value="NZ_WKQP01000009.1"/>
</dbReference>
<dbReference type="CDD" id="cd03254">
    <property type="entry name" value="ABCC_Glucan_exporter_like"/>
    <property type="match status" value="1"/>
</dbReference>
<gene>
    <name evidence="11" type="ORF">GKE07_07015</name>
</gene>
<comment type="caution">
    <text evidence="11">The sequence shown here is derived from an EMBL/GenBank/DDBJ whole genome shotgun (WGS) entry which is preliminary data.</text>
</comment>
<keyword evidence="5 11" id="KW-0067">ATP-binding</keyword>
<keyword evidence="2" id="KW-0813">Transport</keyword>
<dbReference type="EMBL" id="WKQP01000009">
    <property type="protein sequence ID" value="MSC59955.1"/>
    <property type="molecule type" value="Genomic_DNA"/>
</dbReference>
<dbReference type="GO" id="GO:0005524">
    <property type="term" value="F:ATP binding"/>
    <property type="evidence" value="ECO:0007669"/>
    <property type="project" value="UniProtKB-KW"/>
</dbReference>
<evidence type="ECO:0000259" key="9">
    <source>
        <dbReference type="PROSITE" id="PS50893"/>
    </source>
</evidence>
<dbReference type="PROSITE" id="PS00211">
    <property type="entry name" value="ABC_TRANSPORTER_1"/>
    <property type="match status" value="1"/>
</dbReference>
<dbReference type="SMART" id="SM00382">
    <property type="entry name" value="AAA"/>
    <property type="match status" value="1"/>
</dbReference>
<dbReference type="CDD" id="cd18547">
    <property type="entry name" value="ABC_6TM_Tm288_like"/>
    <property type="match status" value="1"/>
</dbReference>
<name>A0A6L5T6X1_9FIRM</name>
<reference evidence="11 12" key="1">
    <citation type="journal article" date="2019" name="Nat. Med.">
        <title>A library of human gut bacterial isolates paired with longitudinal multiomics data enables mechanistic microbiome research.</title>
        <authorList>
            <person name="Poyet M."/>
            <person name="Groussin M."/>
            <person name="Gibbons S.M."/>
            <person name="Avila-Pacheco J."/>
            <person name="Jiang X."/>
            <person name="Kearney S.M."/>
            <person name="Perrotta A.R."/>
            <person name="Berdy B."/>
            <person name="Zhao S."/>
            <person name="Lieberman T.D."/>
            <person name="Swanson P.K."/>
            <person name="Smith M."/>
            <person name="Roesemann S."/>
            <person name="Alexander J.E."/>
            <person name="Rich S.A."/>
            <person name="Livny J."/>
            <person name="Vlamakis H."/>
            <person name="Clish C."/>
            <person name="Bullock K."/>
            <person name="Deik A."/>
            <person name="Scott J."/>
            <person name="Pierce K.A."/>
            <person name="Xavier R.J."/>
            <person name="Alm E.J."/>
        </authorList>
    </citation>
    <scope>NUCLEOTIDE SEQUENCE [LARGE SCALE GENOMIC DNA]</scope>
    <source>
        <strain evidence="11 12">BIOML-A11</strain>
    </source>
</reference>
<dbReference type="PROSITE" id="PS50929">
    <property type="entry name" value="ABC_TM1F"/>
    <property type="match status" value="1"/>
</dbReference>
<keyword evidence="7 8" id="KW-0472">Membrane</keyword>
<dbReference type="Pfam" id="PF00005">
    <property type="entry name" value="ABC_tran"/>
    <property type="match status" value="1"/>
</dbReference>
<evidence type="ECO:0000256" key="1">
    <source>
        <dbReference type="ARBA" id="ARBA00004651"/>
    </source>
</evidence>
<dbReference type="SUPFAM" id="SSF52540">
    <property type="entry name" value="P-loop containing nucleoside triphosphate hydrolases"/>
    <property type="match status" value="1"/>
</dbReference>
<dbReference type="Gene3D" id="1.20.1560.10">
    <property type="entry name" value="ABC transporter type 1, transmembrane domain"/>
    <property type="match status" value="1"/>
</dbReference>
<dbReference type="SUPFAM" id="SSF90123">
    <property type="entry name" value="ABC transporter transmembrane region"/>
    <property type="match status" value="1"/>
</dbReference>
<feature type="domain" description="ABC transmembrane type-1" evidence="10">
    <location>
        <begin position="37"/>
        <end position="327"/>
    </location>
</feature>
<feature type="transmembrane region" description="Helical" evidence="8">
    <location>
        <begin position="161"/>
        <end position="192"/>
    </location>
</feature>
<dbReference type="InterPro" id="IPR027417">
    <property type="entry name" value="P-loop_NTPase"/>
</dbReference>
<dbReference type="InterPro" id="IPR003439">
    <property type="entry name" value="ABC_transporter-like_ATP-bd"/>
</dbReference>
<feature type="transmembrane region" description="Helical" evidence="8">
    <location>
        <begin position="276"/>
        <end position="299"/>
    </location>
</feature>
<dbReference type="Proteomes" id="UP000479563">
    <property type="component" value="Unassembled WGS sequence"/>
</dbReference>
<protein>
    <submittedName>
        <fullName evidence="11">ATP-binding cassette domain-containing protein</fullName>
    </submittedName>
</protein>
<feature type="transmembrane region" description="Helical" evidence="8">
    <location>
        <begin position="32"/>
        <end position="56"/>
    </location>
</feature>
<dbReference type="InterPro" id="IPR039421">
    <property type="entry name" value="Type_1_exporter"/>
</dbReference>
<dbReference type="PROSITE" id="PS50893">
    <property type="entry name" value="ABC_TRANSPORTER_2"/>
    <property type="match status" value="1"/>
</dbReference>
<dbReference type="GO" id="GO:0015421">
    <property type="term" value="F:ABC-type oligopeptide transporter activity"/>
    <property type="evidence" value="ECO:0007669"/>
    <property type="project" value="TreeGrafter"/>
</dbReference>
<dbReference type="PANTHER" id="PTHR43394">
    <property type="entry name" value="ATP-DEPENDENT PERMEASE MDL1, MITOCHONDRIAL"/>
    <property type="match status" value="1"/>
</dbReference>
<comment type="subcellular location">
    <subcellularLocation>
        <location evidence="1">Cell membrane</location>
        <topology evidence="1">Multi-pass membrane protein</topology>
    </subcellularLocation>
</comment>
<feature type="transmembrane region" description="Helical" evidence="8">
    <location>
        <begin position="76"/>
        <end position="100"/>
    </location>
</feature>
<evidence type="ECO:0000256" key="5">
    <source>
        <dbReference type="ARBA" id="ARBA00022840"/>
    </source>
</evidence>
<dbReference type="InterPro" id="IPR003593">
    <property type="entry name" value="AAA+_ATPase"/>
</dbReference>
<dbReference type="Pfam" id="PF00664">
    <property type="entry name" value="ABC_membrane"/>
    <property type="match status" value="1"/>
</dbReference>
<dbReference type="InterPro" id="IPR036640">
    <property type="entry name" value="ABC1_TM_sf"/>
</dbReference>
<proteinExistence type="predicted"/>
<dbReference type="GO" id="GO:0005886">
    <property type="term" value="C:plasma membrane"/>
    <property type="evidence" value="ECO:0007669"/>
    <property type="project" value="UniProtKB-SubCell"/>
</dbReference>
<dbReference type="AlphaFoldDB" id="A0A6L5T6X1"/>
<evidence type="ECO:0000256" key="6">
    <source>
        <dbReference type="ARBA" id="ARBA00022989"/>
    </source>
</evidence>
<keyword evidence="4" id="KW-0547">Nucleotide-binding</keyword>
<evidence type="ECO:0000259" key="10">
    <source>
        <dbReference type="PROSITE" id="PS50929"/>
    </source>
</evidence>
<dbReference type="InterPro" id="IPR017871">
    <property type="entry name" value="ABC_transporter-like_CS"/>
</dbReference>
<dbReference type="Gene3D" id="3.40.50.300">
    <property type="entry name" value="P-loop containing nucleotide triphosphate hydrolases"/>
    <property type="match status" value="1"/>
</dbReference>
<organism evidence="11 12">
    <name type="scientific">Agathobacter rectalis</name>
    <dbReference type="NCBI Taxonomy" id="39491"/>
    <lineage>
        <taxon>Bacteria</taxon>
        <taxon>Bacillati</taxon>
        <taxon>Bacillota</taxon>
        <taxon>Clostridia</taxon>
        <taxon>Lachnospirales</taxon>
        <taxon>Lachnospiraceae</taxon>
        <taxon>Agathobacter</taxon>
    </lineage>
</organism>
<dbReference type="PANTHER" id="PTHR43394:SF1">
    <property type="entry name" value="ATP-BINDING CASSETTE SUB-FAMILY B MEMBER 10, MITOCHONDRIAL"/>
    <property type="match status" value="1"/>
</dbReference>
<dbReference type="GO" id="GO:0016887">
    <property type="term" value="F:ATP hydrolysis activity"/>
    <property type="evidence" value="ECO:0007669"/>
    <property type="project" value="InterPro"/>
</dbReference>
<evidence type="ECO:0000256" key="4">
    <source>
        <dbReference type="ARBA" id="ARBA00022741"/>
    </source>
</evidence>
<dbReference type="FunFam" id="3.40.50.300:FF:000287">
    <property type="entry name" value="Multidrug ABC transporter ATP-binding protein"/>
    <property type="match status" value="1"/>
</dbReference>
<evidence type="ECO:0000313" key="12">
    <source>
        <dbReference type="Proteomes" id="UP000479563"/>
    </source>
</evidence>
<accession>A0A6L5T6X1</accession>
<evidence type="ECO:0000256" key="8">
    <source>
        <dbReference type="SAM" id="Phobius"/>
    </source>
</evidence>
<keyword evidence="6 8" id="KW-1133">Transmembrane helix</keyword>
<keyword evidence="3 8" id="KW-0812">Transmembrane</keyword>
<feature type="domain" description="ABC transporter" evidence="9">
    <location>
        <begin position="393"/>
        <end position="627"/>
    </location>
</feature>
<evidence type="ECO:0000256" key="2">
    <source>
        <dbReference type="ARBA" id="ARBA00022448"/>
    </source>
</evidence>
<evidence type="ECO:0000313" key="11">
    <source>
        <dbReference type="EMBL" id="MSC59955.1"/>
    </source>
</evidence>
<evidence type="ECO:0000256" key="3">
    <source>
        <dbReference type="ARBA" id="ARBA00022692"/>
    </source>
</evidence>
<sequence>MPRPRGPRGPKPKIKNPGKLFARLMGFIFKKYLPACIIVVICIFVSVLANVQGTMFTKNLIDDYIVPLLKTGSPDYGPLLAAMGRVAVFYGIGVISTFAYSKIMIYVSQGTIKNLRVELFSHMQDLPIRYFDSHAHGDIMSIYTNDIDTLRQLISQSLPQILNSAITVVSVFVSMVILNIPLTILTIVMVIVTTVVTKKFAGFSSRYFLAQQRDLGKVNGFIEEMLNGQKVVKVFTHEQENIEAFDKINDELFESAYNANMYSNMLGPVNAQIGNLSYVLCALAGGVMALSGFGGLTLGKLASFLTFNKSFNMPISQVSQQFNSIIMALAGCDRIFSLLDEAPETDEGYVTLVNAREENGKLTETPEHTGLWAWKHTHQADGSVDYKKLEGDVVFDDVDFGYVPEKIVLHDVDLFATPGQKIAFVGTTGAGKTTITNLINRFYDIADGKIRYDGININKIKKADLRHSLGIVLQDTHLFTATVMENIRYGKLDATDDEVYAAARLANADTFIRQLPDGYNTILTGDGANLSQGQRQLLAIARAAIADPPVLILDEATSSIDTRTERIVQDGMDKLMHGRTTFVIAHRLSTVRNSDCIMVLEQGRIIERGSHDELISKKGKYYQLYTGKTA</sequence>
<evidence type="ECO:0000256" key="7">
    <source>
        <dbReference type="ARBA" id="ARBA00023136"/>
    </source>
</evidence>
<dbReference type="InterPro" id="IPR011527">
    <property type="entry name" value="ABC1_TM_dom"/>
</dbReference>